<organism evidence="8 9">
    <name type="scientific">Rheinheimera marina</name>
    <dbReference type="NCBI Taxonomy" id="1774958"/>
    <lineage>
        <taxon>Bacteria</taxon>
        <taxon>Pseudomonadati</taxon>
        <taxon>Pseudomonadota</taxon>
        <taxon>Gammaproteobacteria</taxon>
        <taxon>Chromatiales</taxon>
        <taxon>Chromatiaceae</taxon>
        <taxon>Rheinheimera</taxon>
    </lineage>
</organism>
<dbReference type="Gene3D" id="3.40.50.2300">
    <property type="match status" value="1"/>
</dbReference>
<evidence type="ECO:0000256" key="4">
    <source>
        <dbReference type="ARBA" id="ARBA00023125"/>
    </source>
</evidence>
<dbReference type="SMART" id="SM00448">
    <property type="entry name" value="REC"/>
    <property type="match status" value="1"/>
</dbReference>
<keyword evidence="2" id="KW-0902">Two-component regulatory system</keyword>
<dbReference type="InterPro" id="IPR039420">
    <property type="entry name" value="WalR-like"/>
</dbReference>
<dbReference type="PANTHER" id="PTHR48111">
    <property type="entry name" value="REGULATOR OF RPOS"/>
    <property type="match status" value="1"/>
</dbReference>
<accession>A0ABV9JQK5</accession>
<dbReference type="InterPro" id="IPR011006">
    <property type="entry name" value="CheY-like_superfamily"/>
</dbReference>
<dbReference type="PROSITE" id="PS50110">
    <property type="entry name" value="RESPONSE_REGULATORY"/>
    <property type="match status" value="1"/>
</dbReference>
<dbReference type="PANTHER" id="PTHR48111:SF1">
    <property type="entry name" value="TWO-COMPONENT RESPONSE REGULATOR ORR33"/>
    <property type="match status" value="1"/>
</dbReference>
<evidence type="ECO:0000256" key="5">
    <source>
        <dbReference type="ARBA" id="ARBA00023163"/>
    </source>
</evidence>
<evidence type="ECO:0000256" key="6">
    <source>
        <dbReference type="PROSITE-ProRule" id="PRU00169"/>
    </source>
</evidence>
<name>A0ABV9JQK5_9GAMM</name>
<dbReference type="InterPro" id="IPR007492">
    <property type="entry name" value="LytTR_DNA-bd_dom"/>
</dbReference>
<keyword evidence="3" id="KW-0805">Transcription regulation</keyword>
<feature type="modified residue" description="4-aspartylphosphate" evidence="6">
    <location>
        <position position="55"/>
    </location>
</feature>
<reference evidence="9" key="1">
    <citation type="journal article" date="2019" name="Int. J. Syst. Evol. Microbiol.">
        <title>The Global Catalogue of Microorganisms (GCM) 10K type strain sequencing project: providing services to taxonomists for standard genome sequencing and annotation.</title>
        <authorList>
            <consortium name="The Broad Institute Genomics Platform"/>
            <consortium name="The Broad Institute Genome Sequencing Center for Infectious Disease"/>
            <person name="Wu L."/>
            <person name="Ma J."/>
        </authorList>
    </citation>
    <scope>NUCLEOTIDE SEQUENCE [LARGE SCALE GENOMIC DNA]</scope>
    <source>
        <strain evidence="9">DT28</strain>
    </source>
</reference>
<dbReference type="RefSeq" id="WP_377335700.1">
    <property type="nucleotide sequence ID" value="NZ_JBHSGB010000016.1"/>
</dbReference>
<evidence type="ECO:0000256" key="3">
    <source>
        <dbReference type="ARBA" id="ARBA00023015"/>
    </source>
</evidence>
<protein>
    <submittedName>
        <fullName evidence="8">LytR/AlgR family response regulator transcription factor</fullName>
    </submittedName>
</protein>
<dbReference type="InterPro" id="IPR001789">
    <property type="entry name" value="Sig_transdc_resp-reg_receiver"/>
</dbReference>
<dbReference type="EMBL" id="JBHSGB010000016">
    <property type="protein sequence ID" value="MFC4656541.1"/>
    <property type="molecule type" value="Genomic_DNA"/>
</dbReference>
<sequence length="240" mass="27381">MRYLLIEDEALAAEKLQAFMSRYHPEAQLVAQLSSVAQVLAFFDAPEPLDLIVADVELTDGQVFHALERLQLPCPVLFSTAYDQYWMQVFQYQAVDYLLKPYAYSRFSEAMANLQQRRMQQTNQNKGGFKKRFLVRQNQELVVLPVAQVCLIQAAGGALVATDSQAQQHVLQETNLSELEAQLDPQQFFRLNRSDLIHIDAVLRIESYTKDSLAVYCAGSKEALLTSKTRTAAFRRWLNQ</sequence>
<evidence type="ECO:0000256" key="1">
    <source>
        <dbReference type="ARBA" id="ARBA00022553"/>
    </source>
</evidence>
<keyword evidence="9" id="KW-1185">Reference proteome</keyword>
<dbReference type="SMART" id="SM00850">
    <property type="entry name" value="LytTR"/>
    <property type="match status" value="1"/>
</dbReference>
<evidence type="ECO:0000313" key="9">
    <source>
        <dbReference type="Proteomes" id="UP001595962"/>
    </source>
</evidence>
<dbReference type="Pfam" id="PF00072">
    <property type="entry name" value="Response_reg"/>
    <property type="match status" value="1"/>
</dbReference>
<keyword evidence="1 6" id="KW-0597">Phosphoprotein</keyword>
<proteinExistence type="predicted"/>
<evidence type="ECO:0000313" key="8">
    <source>
        <dbReference type="EMBL" id="MFC4656541.1"/>
    </source>
</evidence>
<evidence type="ECO:0000256" key="2">
    <source>
        <dbReference type="ARBA" id="ARBA00023012"/>
    </source>
</evidence>
<gene>
    <name evidence="8" type="ORF">ACFO3I_16095</name>
</gene>
<feature type="domain" description="Response regulatory" evidence="7">
    <location>
        <begin position="2"/>
        <end position="115"/>
    </location>
</feature>
<keyword evidence="5" id="KW-0804">Transcription</keyword>
<dbReference type="Gene3D" id="2.40.50.1020">
    <property type="entry name" value="LytTr DNA-binding domain"/>
    <property type="match status" value="1"/>
</dbReference>
<evidence type="ECO:0000259" key="7">
    <source>
        <dbReference type="PROSITE" id="PS50110"/>
    </source>
</evidence>
<dbReference type="Proteomes" id="UP001595962">
    <property type="component" value="Unassembled WGS sequence"/>
</dbReference>
<comment type="caution">
    <text evidence="8">The sequence shown here is derived from an EMBL/GenBank/DDBJ whole genome shotgun (WGS) entry which is preliminary data.</text>
</comment>
<keyword evidence="4" id="KW-0238">DNA-binding</keyword>
<dbReference type="SUPFAM" id="SSF52172">
    <property type="entry name" value="CheY-like"/>
    <property type="match status" value="1"/>
</dbReference>
<dbReference type="Pfam" id="PF04397">
    <property type="entry name" value="LytTR"/>
    <property type="match status" value="1"/>
</dbReference>